<proteinExistence type="predicted"/>
<keyword evidence="2" id="KW-1185">Reference proteome</keyword>
<organism evidence="1 2">
    <name type="scientific">Cirrhinus molitorella</name>
    <name type="common">mud carp</name>
    <dbReference type="NCBI Taxonomy" id="172907"/>
    <lineage>
        <taxon>Eukaryota</taxon>
        <taxon>Metazoa</taxon>
        <taxon>Chordata</taxon>
        <taxon>Craniata</taxon>
        <taxon>Vertebrata</taxon>
        <taxon>Euteleostomi</taxon>
        <taxon>Actinopterygii</taxon>
        <taxon>Neopterygii</taxon>
        <taxon>Teleostei</taxon>
        <taxon>Ostariophysi</taxon>
        <taxon>Cypriniformes</taxon>
        <taxon>Cyprinidae</taxon>
        <taxon>Labeoninae</taxon>
        <taxon>Labeonini</taxon>
        <taxon>Cirrhinus</taxon>
    </lineage>
</organism>
<comment type="caution">
    <text evidence="1">The sequence shown here is derived from an EMBL/GenBank/DDBJ whole genome shotgun (WGS) entry which is preliminary data.</text>
</comment>
<dbReference type="Proteomes" id="UP001558613">
    <property type="component" value="Unassembled WGS sequence"/>
</dbReference>
<reference evidence="1 2" key="1">
    <citation type="submission" date="2023-09" db="EMBL/GenBank/DDBJ databases">
        <authorList>
            <person name="Wang M."/>
        </authorList>
    </citation>
    <scope>NUCLEOTIDE SEQUENCE [LARGE SCALE GENOMIC DNA]</scope>
    <source>
        <strain evidence="1">GT-2023</strain>
        <tissue evidence="1">Liver</tissue>
    </source>
</reference>
<gene>
    <name evidence="1" type="ORF">QQF64_025639</name>
</gene>
<accession>A0ABR3NPL3</accession>
<sequence>MWCSGLPSSFSTCASSLESKDDLGLDSARVEEQVGQCRLTQGLELMLEWTQGQILQSWPLSSSIYALMLESEKVLELDSTREGEWQGLCKLIQVV</sequence>
<evidence type="ECO:0000313" key="1">
    <source>
        <dbReference type="EMBL" id="KAL1278966.1"/>
    </source>
</evidence>
<protein>
    <submittedName>
        <fullName evidence="1">Uncharacterized protein</fullName>
    </submittedName>
</protein>
<evidence type="ECO:0000313" key="2">
    <source>
        <dbReference type="Proteomes" id="UP001558613"/>
    </source>
</evidence>
<dbReference type="EMBL" id="JAYMGO010000003">
    <property type="protein sequence ID" value="KAL1278966.1"/>
    <property type="molecule type" value="Genomic_DNA"/>
</dbReference>
<name>A0ABR3NPL3_9TELE</name>